<evidence type="ECO:0000313" key="2">
    <source>
        <dbReference type="Proteomes" id="UP001201163"/>
    </source>
</evidence>
<keyword evidence="2" id="KW-1185">Reference proteome</keyword>
<organism evidence="1 2">
    <name type="scientific">Lactarius akahatsu</name>
    <dbReference type="NCBI Taxonomy" id="416441"/>
    <lineage>
        <taxon>Eukaryota</taxon>
        <taxon>Fungi</taxon>
        <taxon>Dikarya</taxon>
        <taxon>Basidiomycota</taxon>
        <taxon>Agaricomycotina</taxon>
        <taxon>Agaricomycetes</taxon>
        <taxon>Russulales</taxon>
        <taxon>Russulaceae</taxon>
        <taxon>Lactarius</taxon>
    </lineage>
</organism>
<evidence type="ECO:0000313" key="1">
    <source>
        <dbReference type="EMBL" id="KAH8999211.1"/>
    </source>
</evidence>
<dbReference type="EMBL" id="JAKELL010000004">
    <property type="protein sequence ID" value="KAH8999211.1"/>
    <property type="molecule type" value="Genomic_DNA"/>
</dbReference>
<name>A0AAD4LPQ3_9AGAM</name>
<dbReference type="AlphaFoldDB" id="A0AAD4LPQ3"/>
<comment type="caution">
    <text evidence="1">The sequence shown here is derived from an EMBL/GenBank/DDBJ whole genome shotgun (WGS) entry which is preliminary data.</text>
</comment>
<reference evidence="1" key="1">
    <citation type="submission" date="2022-01" db="EMBL/GenBank/DDBJ databases">
        <title>Comparative genomics reveals a dynamic genome evolution in the ectomycorrhizal milk-cap (Lactarius) mushrooms.</title>
        <authorList>
            <consortium name="DOE Joint Genome Institute"/>
            <person name="Lebreton A."/>
            <person name="Tang N."/>
            <person name="Kuo A."/>
            <person name="LaButti K."/>
            <person name="Drula E."/>
            <person name="Barry K."/>
            <person name="Clum A."/>
            <person name="Lipzen A."/>
            <person name="Mousain D."/>
            <person name="Ng V."/>
            <person name="Wang R."/>
            <person name="Wang X."/>
            <person name="Dai Y."/>
            <person name="Henrissat B."/>
            <person name="Grigoriev I.V."/>
            <person name="Guerin-Laguette A."/>
            <person name="Yu F."/>
            <person name="Martin F.M."/>
        </authorList>
    </citation>
    <scope>NUCLEOTIDE SEQUENCE</scope>
    <source>
        <strain evidence="1">QP</strain>
    </source>
</reference>
<gene>
    <name evidence="1" type="ORF">EDB92DRAFT_942199</name>
</gene>
<sequence length="158" mass="17713">MHKEARCRIVPSSDRSTHIDSWFAFTQELGLGIEMEDIVLVTGCHRTRSWSNIAFNDIQTDARLSLGVEVAGTLGASVNWRVSSHRLQGAVLGHRPNGENLPEDQCIFIRGFRVKRIFGIIPWIRAAAEPKPDTRGNDREPEMEVVPIPGVTEILFPK</sequence>
<protein>
    <submittedName>
        <fullName evidence="1">Uncharacterized protein</fullName>
    </submittedName>
</protein>
<proteinExistence type="predicted"/>
<accession>A0AAD4LPQ3</accession>
<dbReference type="Proteomes" id="UP001201163">
    <property type="component" value="Unassembled WGS sequence"/>
</dbReference>